<dbReference type="Proteomes" id="UP000265618">
    <property type="component" value="Unassembled WGS sequence"/>
</dbReference>
<protein>
    <submittedName>
        <fullName evidence="1">Uncharacterized protein</fullName>
    </submittedName>
</protein>
<dbReference type="EMBL" id="BDIP01006628">
    <property type="protein sequence ID" value="GIQ90764.1"/>
    <property type="molecule type" value="Genomic_DNA"/>
</dbReference>
<name>A0A9K3GP24_9EUKA</name>
<comment type="caution">
    <text evidence="1">The sequence shown here is derived from an EMBL/GenBank/DDBJ whole genome shotgun (WGS) entry which is preliminary data.</text>
</comment>
<proteinExistence type="predicted"/>
<sequence>MAEFYAKQCAELVPGSVAQTVQIQERLVDSLDACTQSVDIFIQHSDKQLKEAREILLPALKVLSAAQRDYEGCYTRIRTIRRLLAREFPGSVAEIDLAAEEAEAEAEQADMIEFGSFITADVSPEPEPAMIDMEPEEAQPTGLIEF</sequence>
<evidence type="ECO:0000313" key="2">
    <source>
        <dbReference type="Proteomes" id="UP000265618"/>
    </source>
</evidence>
<gene>
    <name evidence="1" type="ORF">KIPB_013677</name>
</gene>
<keyword evidence="2" id="KW-1185">Reference proteome</keyword>
<accession>A0A9K3GP24</accession>
<evidence type="ECO:0000313" key="1">
    <source>
        <dbReference type="EMBL" id="GIQ90764.1"/>
    </source>
</evidence>
<organism evidence="1 2">
    <name type="scientific">Kipferlia bialata</name>
    <dbReference type="NCBI Taxonomy" id="797122"/>
    <lineage>
        <taxon>Eukaryota</taxon>
        <taxon>Metamonada</taxon>
        <taxon>Carpediemonas-like organisms</taxon>
        <taxon>Kipferlia</taxon>
    </lineage>
</organism>
<dbReference type="AlphaFoldDB" id="A0A9K3GP24"/>
<reference evidence="1 2" key="1">
    <citation type="journal article" date="2018" name="PLoS ONE">
        <title>The draft genome of Kipferlia bialata reveals reductive genome evolution in fornicate parasites.</title>
        <authorList>
            <person name="Tanifuji G."/>
            <person name="Takabayashi S."/>
            <person name="Kume K."/>
            <person name="Takagi M."/>
            <person name="Nakayama T."/>
            <person name="Kamikawa R."/>
            <person name="Inagaki Y."/>
            <person name="Hashimoto T."/>
        </authorList>
    </citation>
    <scope>NUCLEOTIDE SEQUENCE [LARGE SCALE GENOMIC DNA]</scope>
    <source>
        <strain evidence="1">NY0173</strain>
    </source>
</reference>